<gene>
    <name evidence="1" type="ORF">CBR_g31558</name>
</gene>
<accession>A0A388LFN4</accession>
<evidence type="ECO:0000313" key="2">
    <source>
        <dbReference type="Proteomes" id="UP000265515"/>
    </source>
</evidence>
<proteinExistence type="predicted"/>
<reference evidence="1 2" key="1">
    <citation type="journal article" date="2018" name="Cell">
        <title>The Chara Genome: Secondary Complexity and Implications for Plant Terrestrialization.</title>
        <authorList>
            <person name="Nishiyama T."/>
            <person name="Sakayama H."/>
            <person name="Vries J.D."/>
            <person name="Buschmann H."/>
            <person name="Saint-Marcoux D."/>
            <person name="Ullrich K.K."/>
            <person name="Haas F.B."/>
            <person name="Vanderstraeten L."/>
            <person name="Becker D."/>
            <person name="Lang D."/>
            <person name="Vosolsobe S."/>
            <person name="Rombauts S."/>
            <person name="Wilhelmsson P.K.I."/>
            <person name="Janitza P."/>
            <person name="Kern R."/>
            <person name="Heyl A."/>
            <person name="Rumpler F."/>
            <person name="Villalobos L.I.A.C."/>
            <person name="Clay J.M."/>
            <person name="Skokan R."/>
            <person name="Toyoda A."/>
            <person name="Suzuki Y."/>
            <person name="Kagoshima H."/>
            <person name="Schijlen E."/>
            <person name="Tajeshwar N."/>
            <person name="Catarino B."/>
            <person name="Hetherington A.J."/>
            <person name="Saltykova A."/>
            <person name="Bonnot C."/>
            <person name="Breuninger H."/>
            <person name="Symeonidi A."/>
            <person name="Radhakrishnan G.V."/>
            <person name="Van Nieuwerburgh F."/>
            <person name="Deforce D."/>
            <person name="Chang C."/>
            <person name="Karol K.G."/>
            <person name="Hedrich R."/>
            <person name="Ulvskov P."/>
            <person name="Glockner G."/>
            <person name="Delwiche C.F."/>
            <person name="Petrasek J."/>
            <person name="Van de Peer Y."/>
            <person name="Friml J."/>
            <person name="Beilby M."/>
            <person name="Dolan L."/>
            <person name="Kohara Y."/>
            <person name="Sugano S."/>
            <person name="Fujiyama A."/>
            <person name="Delaux P.-M."/>
            <person name="Quint M."/>
            <person name="TheiBen G."/>
            <person name="Hagemann M."/>
            <person name="Harholt J."/>
            <person name="Dunand C."/>
            <person name="Zachgo S."/>
            <person name="Langdale J."/>
            <person name="Maumus F."/>
            <person name="Straeten D.V.D."/>
            <person name="Gould S.B."/>
            <person name="Rensing S.A."/>
        </authorList>
    </citation>
    <scope>NUCLEOTIDE SEQUENCE [LARGE SCALE GENOMIC DNA]</scope>
    <source>
        <strain evidence="1 2">S276</strain>
    </source>
</reference>
<dbReference type="Gramene" id="GBG81002">
    <property type="protein sequence ID" value="GBG81002"/>
    <property type="gene ID" value="CBR_g31558"/>
</dbReference>
<evidence type="ECO:0000313" key="1">
    <source>
        <dbReference type="EMBL" id="GBG81002.1"/>
    </source>
</evidence>
<organism evidence="1 2">
    <name type="scientific">Chara braunii</name>
    <name type="common">Braun's stonewort</name>
    <dbReference type="NCBI Taxonomy" id="69332"/>
    <lineage>
        <taxon>Eukaryota</taxon>
        <taxon>Viridiplantae</taxon>
        <taxon>Streptophyta</taxon>
        <taxon>Charophyceae</taxon>
        <taxon>Charales</taxon>
        <taxon>Characeae</taxon>
        <taxon>Chara</taxon>
    </lineage>
</organism>
<dbReference type="AlphaFoldDB" id="A0A388LFN4"/>
<name>A0A388LFN4_CHABU</name>
<dbReference type="Proteomes" id="UP000265515">
    <property type="component" value="Unassembled WGS sequence"/>
</dbReference>
<keyword evidence="2" id="KW-1185">Reference proteome</keyword>
<comment type="caution">
    <text evidence="1">The sequence shown here is derived from an EMBL/GenBank/DDBJ whole genome shotgun (WGS) entry which is preliminary data.</text>
</comment>
<sequence length="76" mass="8440">MRRYCPKKQEQHSSVGGLGIDGLVKWVDILRNGKSGDLIVCIGLRTGALVESSLVFMVAKVGMFLQRIFGLFMLRV</sequence>
<protein>
    <submittedName>
        <fullName evidence="1">Uncharacterized protein</fullName>
    </submittedName>
</protein>
<dbReference type="EMBL" id="BFEA01000362">
    <property type="protein sequence ID" value="GBG81002.1"/>
    <property type="molecule type" value="Genomic_DNA"/>
</dbReference>